<keyword evidence="5" id="KW-0378">Hydrolase</keyword>
<organism evidence="11 12">
    <name type="scientific">Psychromonas marina</name>
    <dbReference type="NCBI Taxonomy" id="88364"/>
    <lineage>
        <taxon>Bacteria</taxon>
        <taxon>Pseudomonadati</taxon>
        <taxon>Pseudomonadota</taxon>
        <taxon>Gammaproteobacteria</taxon>
        <taxon>Alteromonadales</taxon>
        <taxon>Psychromonadaceae</taxon>
        <taxon>Psychromonas</taxon>
    </lineage>
</organism>
<dbReference type="PROSITE" id="PS51935">
    <property type="entry name" value="NLPC_P60"/>
    <property type="match status" value="1"/>
</dbReference>
<protein>
    <recommendedName>
        <fullName evidence="10">NlpC/P60 domain-containing protein</fullName>
    </recommendedName>
</protein>
<sequence>MSEDNLLFYLLRKEFSKWQGTPYRLGGNSKKGIDCSALVQNIYRDSFNITLPRTTETQVEQGYLVYRNQLQIGDLVFFKTGWNTRHVGIYIGNEEFIHASTSQGVITSSLNNVYWKPRYWQAKRILD</sequence>
<dbReference type="Gene3D" id="3.90.1720.10">
    <property type="entry name" value="endopeptidase domain like (from Nostoc punctiforme)"/>
    <property type="match status" value="1"/>
</dbReference>
<evidence type="ECO:0000256" key="2">
    <source>
        <dbReference type="ARBA" id="ARBA00007074"/>
    </source>
</evidence>
<dbReference type="InterPro" id="IPR052062">
    <property type="entry name" value="Murein_DD/LD_carboxypeptidase"/>
</dbReference>
<accession>A0ABQ6E357</accession>
<dbReference type="PANTHER" id="PTHR47360:SF3">
    <property type="entry name" value="MUREIN DD-ENDOPEPTIDASE MEPS_MUREIN LD-CARBOXYPEPTIDASE"/>
    <property type="match status" value="1"/>
</dbReference>
<comment type="caution">
    <text evidence="11">The sequence shown here is derived from an EMBL/GenBank/DDBJ whole genome shotgun (WGS) entry which is preliminary data.</text>
</comment>
<evidence type="ECO:0000259" key="10">
    <source>
        <dbReference type="PROSITE" id="PS51935"/>
    </source>
</evidence>
<keyword evidence="4" id="KW-0732">Signal</keyword>
<feature type="domain" description="NlpC/P60" evidence="10">
    <location>
        <begin position="5"/>
        <end position="126"/>
    </location>
</feature>
<proteinExistence type="inferred from homology"/>
<evidence type="ECO:0000256" key="5">
    <source>
        <dbReference type="ARBA" id="ARBA00022801"/>
    </source>
</evidence>
<keyword evidence="7" id="KW-0472">Membrane</keyword>
<evidence type="ECO:0000256" key="4">
    <source>
        <dbReference type="ARBA" id="ARBA00022729"/>
    </source>
</evidence>
<evidence type="ECO:0000256" key="1">
    <source>
        <dbReference type="ARBA" id="ARBA00004635"/>
    </source>
</evidence>
<dbReference type="Proteomes" id="UP001157353">
    <property type="component" value="Unassembled WGS sequence"/>
</dbReference>
<dbReference type="InterPro" id="IPR000064">
    <property type="entry name" value="NLP_P60_dom"/>
</dbReference>
<keyword evidence="3" id="KW-0645">Protease</keyword>
<comment type="similarity">
    <text evidence="2">Belongs to the peptidase C40 family.</text>
</comment>
<gene>
    <name evidence="11" type="ORF">GCM10007916_29140</name>
</gene>
<dbReference type="SUPFAM" id="SSF54001">
    <property type="entry name" value="Cysteine proteinases"/>
    <property type="match status" value="1"/>
</dbReference>
<comment type="subcellular location">
    <subcellularLocation>
        <location evidence="1">Membrane</location>
        <topology evidence="1">Lipid-anchor</topology>
    </subcellularLocation>
</comment>
<evidence type="ECO:0000256" key="6">
    <source>
        <dbReference type="ARBA" id="ARBA00022807"/>
    </source>
</evidence>
<dbReference type="EMBL" id="BSPQ01000016">
    <property type="protein sequence ID" value="GLS91844.1"/>
    <property type="molecule type" value="Genomic_DNA"/>
</dbReference>
<keyword evidence="12" id="KW-1185">Reference proteome</keyword>
<evidence type="ECO:0000256" key="7">
    <source>
        <dbReference type="ARBA" id="ARBA00023136"/>
    </source>
</evidence>
<reference evidence="12" key="1">
    <citation type="journal article" date="2019" name="Int. J. Syst. Evol. Microbiol.">
        <title>The Global Catalogue of Microorganisms (GCM) 10K type strain sequencing project: providing services to taxonomists for standard genome sequencing and annotation.</title>
        <authorList>
            <consortium name="The Broad Institute Genomics Platform"/>
            <consortium name="The Broad Institute Genome Sequencing Center for Infectious Disease"/>
            <person name="Wu L."/>
            <person name="Ma J."/>
        </authorList>
    </citation>
    <scope>NUCLEOTIDE SEQUENCE [LARGE SCALE GENOMIC DNA]</scope>
    <source>
        <strain evidence="12">NBRC 103166</strain>
    </source>
</reference>
<evidence type="ECO:0000313" key="11">
    <source>
        <dbReference type="EMBL" id="GLS91844.1"/>
    </source>
</evidence>
<evidence type="ECO:0000256" key="9">
    <source>
        <dbReference type="ARBA" id="ARBA00023288"/>
    </source>
</evidence>
<keyword evidence="8" id="KW-0564">Palmitate</keyword>
<keyword evidence="9" id="KW-0449">Lipoprotein</keyword>
<dbReference type="Pfam" id="PF00877">
    <property type="entry name" value="NLPC_P60"/>
    <property type="match status" value="1"/>
</dbReference>
<evidence type="ECO:0000256" key="8">
    <source>
        <dbReference type="ARBA" id="ARBA00023139"/>
    </source>
</evidence>
<keyword evidence="6" id="KW-0788">Thiol protease</keyword>
<dbReference type="InterPro" id="IPR038765">
    <property type="entry name" value="Papain-like_cys_pep_sf"/>
</dbReference>
<dbReference type="PANTHER" id="PTHR47360">
    <property type="entry name" value="MUREIN DD-ENDOPEPTIDASE MEPS/MUREIN LD-CARBOXYPEPTIDASE"/>
    <property type="match status" value="1"/>
</dbReference>
<name>A0ABQ6E357_9GAMM</name>
<evidence type="ECO:0000313" key="12">
    <source>
        <dbReference type="Proteomes" id="UP001157353"/>
    </source>
</evidence>
<evidence type="ECO:0000256" key="3">
    <source>
        <dbReference type="ARBA" id="ARBA00022670"/>
    </source>
</evidence>